<evidence type="ECO:0000313" key="2">
    <source>
        <dbReference type="Ensembl" id="ENSCINP00000029464.2"/>
    </source>
</evidence>
<keyword evidence="1" id="KW-0732">Signal</keyword>
<sequence length="82" mass="9393">MLHIYCFVLQMNKSALLTLLLVGLLVHTETASAHWNTKSLKDDLKLRDEGYYNAVPKDEYYDGYYGAVPKDDHYDGYYGAVP</sequence>
<reference evidence="3" key="1">
    <citation type="journal article" date="2002" name="Science">
        <title>The draft genome of Ciona intestinalis: insights into chordate and vertebrate origins.</title>
        <authorList>
            <person name="Dehal P."/>
            <person name="Satou Y."/>
            <person name="Campbell R.K."/>
            <person name="Chapman J."/>
            <person name="Degnan B."/>
            <person name="De Tomaso A."/>
            <person name="Davidson B."/>
            <person name="Di Gregorio A."/>
            <person name="Gelpke M."/>
            <person name="Goodstein D.M."/>
            <person name="Harafuji N."/>
            <person name="Hastings K.E."/>
            <person name="Ho I."/>
            <person name="Hotta K."/>
            <person name="Huang W."/>
            <person name="Kawashima T."/>
            <person name="Lemaire P."/>
            <person name="Martinez D."/>
            <person name="Meinertzhagen I.A."/>
            <person name="Necula S."/>
            <person name="Nonaka M."/>
            <person name="Putnam N."/>
            <person name="Rash S."/>
            <person name="Saiga H."/>
            <person name="Satake M."/>
            <person name="Terry A."/>
            <person name="Yamada L."/>
            <person name="Wang H.G."/>
            <person name="Awazu S."/>
            <person name="Azumi K."/>
            <person name="Boore J."/>
            <person name="Branno M."/>
            <person name="Chin-Bow S."/>
            <person name="DeSantis R."/>
            <person name="Doyle S."/>
            <person name="Francino P."/>
            <person name="Keys D.N."/>
            <person name="Haga S."/>
            <person name="Hayashi H."/>
            <person name="Hino K."/>
            <person name="Imai K.S."/>
            <person name="Inaba K."/>
            <person name="Kano S."/>
            <person name="Kobayashi K."/>
            <person name="Kobayashi M."/>
            <person name="Lee B.I."/>
            <person name="Makabe K.W."/>
            <person name="Manohar C."/>
            <person name="Matassi G."/>
            <person name="Medina M."/>
            <person name="Mochizuki Y."/>
            <person name="Mount S."/>
            <person name="Morishita T."/>
            <person name="Miura S."/>
            <person name="Nakayama A."/>
            <person name="Nishizaka S."/>
            <person name="Nomoto H."/>
            <person name="Ohta F."/>
            <person name="Oishi K."/>
            <person name="Rigoutsos I."/>
            <person name="Sano M."/>
            <person name="Sasaki A."/>
            <person name="Sasakura Y."/>
            <person name="Shoguchi E."/>
            <person name="Shin-i T."/>
            <person name="Spagnuolo A."/>
            <person name="Stainier D."/>
            <person name="Suzuki M.M."/>
            <person name="Tassy O."/>
            <person name="Takatori N."/>
            <person name="Tokuoka M."/>
            <person name="Yagi K."/>
            <person name="Yoshizaki F."/>
            <person name="Wada S."/>
            <person name="Zhang C."/>
            <person name="Hyatt P.D."/>
            <person name="Larimer F."/>
            <person name="Detter C."/>
            <person name="Doggett N."/>
            <person name="Glavina T."/>
            <person name="Hawkins T."/>
            <person name="Richardson P."/>
            <person name="Lucas S."/>
            <person name="Kohara Y."/>
            <person name="Levine M."/>
            <person name="Satoh N."/>
            <person name="Rokhsar D.S."/>
        </authorList>
    </citation>
    <scope>NUCLEOTIDE SEQUENCE [LARGE SCALE GENOMIC DNA]</scope>
</reference>
<proteinExistence type="predicted"/>
<dbReference type="EMBL" id="EAAA01000193">
    <property type="status" value="NOT_ANNOTATED_CDS"/>
    <property type="molecule type" value="Genomic_DNA"/>
</dbReference>
<evidence type="ECO:0000256" key="1">
    <source>
        <dbReference type="SAM" id="SignalP"/>
    </source>
</evidence>
<name>F6X0A3_CIOIN</name>
<feature type="signal peptide" evidence="1">
    <location>
        <begin position="1"/>
        <end position="33"/>
    </location>
</feature>
<organism evidence="2 3">
    <name type="scientific">Ciona intestinalis</name>
    <name type="common">Transparent sea squirt</name>
    <name type="synonym">Ascidia intestinalis</name>
    <dbReference type="NCBI Taxonomy" id="7719"/>
    <lineage>
        <taxon>Eukaryota</taxon>
        <taxon>Metazoa</taxon>
        <taxon>Chordata</taxon>
        <taxon>Tunicata</taxon>
        <taxon>Ascidiacea</taxon>
        <taxon>Phlebobranchia</taxon>
        <taxon>Cionidae</taxon>
        <taxon>Ciona</taxon>
    </lineage>
</organism>
<dbReference type="InParanoid" id="F6X0A3"/>
<dbReference type="HOGENOM" id="CLU_2564254_0_0_1"/>
<dbReference type="GeneTree" id="ENSGT00660000096720"/>
<dbReference type="AlphaFoldDB" id="F6X0A3"/>
<accession>F6X0A3</accession>
<reference evidence="2" key="4">
    <citation type="submission" date="2025-09" db="UniProtKB">
        <authorList>
            <consortium name="Ensembl"/>
        </authorList>
    </citation>
    <scope>IDENTIFICATION</scope>
</reference>
<evidence type="ECO:0008006" key="4">
    <source>
        <dbReference type="Google" id="ProtNLM"/>
    </source>
</evidence>
<evidence type="ECO:0000313" key="3">
    <source>
        <dbReference type="Proteomes" id="UP000008144"/>
    </source>
</evidence>
<reference evidence="2" key="3">
    <citation type="submission" date="2025-08" db="UniProtKB">
        <authorList>
            <consortium name="Ensembl"/>
        </authorList>
    </citation>
    <scope>IDENTIFICATION</scope>
</reference>
<feature type="chain" id="PRO_5003345735" description="Secreted protein" evidence="1">
    <location>
        <begin position="34"/>
        <end position="82"/>
    </location>
</feature>
<keyword evidence="3" id="KW-1185">Reference proteome</keyword>
<dbReference type="Ensembl" id="ENSCINT00000029710.2">
    <property type="protein sequence ID" value="ENSCINP00000029464.2"/>
    <property type="gene ID" value="ENSCING00000017384.2"/>
</dbReference>
<dbReference type="Proteomes" id="UP000008144">
    <property type="component" value="Chromosome 1"/>
</dbReference>
<protein>
    <recommendedName>
        <fullName evidence="4">Secreted protein</fullName>
    </recommendedName>
</protein>
<reference evidence="2" key="2">
    <citation type="journal article" date="2008" name="Genome Biol.">
        <title>Improved genome assembly and evidence-based global gene model set for the chordate Ciona intestinalis: new insight into intron and operon populations.</title>
        <authorList>
            <person name="Satou Y."/>
            <person name="Mineta K."/>
            <person name="Ogasawara M."/>
            <person name="Sasakura Y."/>
            <person name="Shoguchi E."/>
            <person name="Ueno K."/>
            <person name="Yamada L."/>
            <person name="Matsumoto J."/>
            <person name="Wasserscheid J."/>
            <person name="Dewar K."/>
            <person name="Wiley G.B."/>
            <person name="Macmil S.L."/>
            <person name="Roe B.A."/>
            <person name="Zeller R.W."/>
            <person name="Hastings K.E."/>
            <person name="Lemaire P."/>
            <person name="Lindquist E."/>
            <person name="Endo T."/>
            <person name="Hotta K."/>
            <person name="Inaba K."/>
        </authorList>
    </citation>
    <scope>NUCLEOTIDE SEQUENCE [LARGE SCALE GENOMIC DNA]</scope>
    <source>
        <strain evidence="2">wild type</strain>
    </source>
</reference>